<evidence type="ECO:0000313" key="4">
    <source>
        <dbReference type="EMBL" id="ONF94901.1"/>
    </source>
</evidence>
<dbReference type="InterPro" id="IPR011006">
    <property type="entry name" value="CheY-like_superfamily"/>
</dbReference>
<evidence type="ECO:0000256" key="1">
    <source>
        <dbReference type="ARBA" id="ARBA00022553"/>
    </source>
</evidence>
<gene>
    <name evidence="4" type="ORF">SPHI_29150</name>
</gene>
<keyword evidence="5" id="KW-1185">Reference proteome</keyword>
<dbReference type="Pfam" id="PF00072">
    <property type="entry name" value="Response_reg"/>
    <property type="match status" value="1"/>
</dbReference>
<dbReference type="InterPro" id="IPR050595">
    <property type="entry name" value="Bact_response_regulator"/>
</dbReference>
<evidence type="ECO:0000256" key="2">
    <source>
        <dbReference type="PROSITE-ProRule" id="PRU00169"/>
    </source>
</evidence>
<dbReference type="Proteomes" id="UP000188729">
    <property type="component" value="Unassembled WGS sequence"/>
</dbReference>
<dbReference type="EMBL" id="MPSB01000023">
    <property type="protein sequence ID" value="ONF94901.1"/>
    <property type="molecule type" value="Genomic_DNA"/>
</dbReference>
<feature type="domain" description="Response regulatory" evidence="3">
    <location>
        <begin position="12"/>
        <end position="121"/>
    </location>
</feature>
<dbReference type="STRING" id="1915074.SPHI_29150"/>
<dbReference type="GO" id="GO:0000160">
    <property type="term" value="P:phosphorelay signal transduction system"/>
    <property type="evidence" value="ECO:0007669"/>
    <property type="project" value="InterPro"/>
</dbReference>
<sequence>MIFGRKKRSIVRLLVVEDEPLVAFDTEYLLTGEDYEIVATVDRVADAVAVIADGQDIHLVLADLALGDGSGIDVARAAQERGIPVMFVTGNCPGEAEAFAAGCLSKPYAPRDLLAAIVAIEAAREGRRLRRLPNGFRLFAAMSTPVEPAQIAG</sequence>
<dbReference type="AlphaFoldDB" id="A0A1V2EQD9"/>
<name>A0A1V2EQD9_9SPHN</name>
<comment type="caution">
    <text evidence="4">The sequence shown here is derived from an EMBL/GenBank/DDBJ whole genome shotgun (WGS) entry which is preliminary data.</text>
</comment>
<dbReference type="RefSeq" id="WP_076745672.1">
    <property type="nucleotide sequence ID" value="NZ_MPSB01000023.1"/>
</dbReference>
<dbReference type="PROSITE" id="PS50110">
    <property type="entry name" value="RESPONSE_REGULATORY"/>
    <property type="match status" value="1"/>
</dbReference>
<evidence type="ECO:0000313" key="5">
    <source>
        <dbReference type="Proteomes" id="UP000188729"/>
    </source>
</evidence>
<proteinExistence type="predicted"/>
<organism evidence="4 5">
    <name type="scientific">Sphingomonas jeddahensis</name>
    <dbReference type="NCBI Taxonomy" id="1915074"/>
    <lineage>
        <taxon>Bacteria</taxon>
        <taxon>Pseudomonadati</taxon>
        <taxon>Pseudomonadota</taxon>
        <taxon>Alphaproteobacteria</taxon>
        <taxon>Sphingomonadales</taxon>
        <taxon>Sphingomonadaceae</taxon>
        <taxon>Sphingomonas</taxon>
    </lineage>
</organism>
<dbReference type="PANTHER" id="PTHR44591">
    <property type="entry name" value="STRESS RESPONSE REGULATOR PROTEIN 1"/>
    <property type="match status" value="1"/>
</dbReference>
<feature type="modified residue" description="4-aspartylphosphate" evidence="2">
    <location>
        <position position="63"/>
    </location>
</feature>
<accession>A0A1V2EQD9</accession>
<evidence type="ECO:0000259" key="3">
    <source>
        <dbReference type="PROSITE" id="PS50110"/>
    </source>
</evidence>
<reference evidence="4 5" key="1">
    <citation type="submission" date="2016-11" db="EMBL/GenBank/DDBJ databases">
        <title>Genome sequence of Sphingomonas jeddahensis G39.</title>
        <authorList>
            <person name="Poehlein A."/>
            <person name="Wuebbeler J.H."/>
            <person name="Steinbuechel A."/>
            <person name="Daniel R."/>
        </authorList>
    </citation>
    <scope>NUCLEOTIDE SEQUENCE [LARGE SCALE GENOMIC DNA]</scope>
    <source>
        <strain evidence="4 5">G39</strain>
    </source>
</reference>
<dbReference type="SUPFAM" id="SSF52172">
    <property type="entry name" value="CheY-like"/>
    <property type="match status" value="1"/>
</dbReference>
<dbReference type="OrthoDB" id="7471842at2"/>
<dbReference type="SMART" id="SM00448">
    <property type="entry name" value="REC"/>
    <property type="match status" value="1"/>
</dbReference>
<dbReference type="Gene3D" id="3.40.50.2300">
    <property type="match status" value="1"/>
</dbReference>
<dbReference type="PANTHER" id="PTHR44591:SF21">
    <property type="entry name" value="TWO-COMPONENT RESPONSE REGULATOR"/>
    <property type="match status" value="1"/>
</dbReference>
<dbReference type="InterPro" id="IPR001789">
    <property type="entry name" value="Sig_transdc_resp-reg_receiver"/>
</dbReference>
<keyword evidence="1 2" id="KW-0597">Phosphoprotein</keyword>
<protein>
    <submittedName>
        <fullName evidence="4">Two-component response regulator</fullName>
    </submittedName>
</protein>